<protein>
    <submittedName>
        <fullName evidence="1">AAA family ATPase</fullName>
    </submittedName>
</protein>
<dbReference type="SUPFAM" id="SSF52540">
    <property type="entry name" value="P-loop containing nucleoside triphosphate hydrolases"/>
    <property type="match status" value="1"/>
</dbReference>
<reference evidence="2" key="1">
    <citation type="journal article" date="2019" name="Int. J. Syst. Evol. Microbiol.">
        <title>The Global Catalogue of Microorganisms (GCM) 10K type strain sequencing project: providing services to taxonomists for standard genome sequencing and annotation.</title>
        <authorList>
            <consortium name="The Broad Institute Genomics Platform"/>
            <consortium name="The Broad Institute Genome Sequencing Center for Infectious Disease"/>
            <person name="Wu L."/>
            <person name="Ma J."/>
        </authorList>
    </citation>
    <scope>NUCLEOTIDE SEQUENCE [LARGE SCALE GENOMIC DNA]</scope>
    <source>
        <strain evidence="2">CGMCC 1.3240</strain>
    </source>
</reference>
<gene>
    <name evidence="1" type="ORF">ACFPYJ_18925</name>
</gene>
<dbReference type="Pfam" id="PF13238">
    <property type="entry name" value="AAA_18"/>
    <property type="match status" value="1"/>
</dbReference>
<evidence type="ECO:0000313" key="2">
    <source>
        <dbReference type="Proteomes" id="UP001596047"/>
    </source>
</evidence>
<dbReference type="InterPro" id="IPR027417">
    <property type="entry name" value="P-loop_NTPase"/>
</dbReference>
<organism evidence="1 2">
    <name type="scientific">Paenibacillus solisilvae</name>
    <dbReference type="NCBI Taxonomy" id="2486751"/>
    <lineage>
        <taxon>Bacteria</taxon>
        <taxon>Bacillati</taxon>
        <taxon>Bacillota</taxon>
        <taxon>Bacilli</taxon>
        <taxon>Bacillales</taxon>
        <taxon>Paenibacillaceae</taxon>
        <taxon>Paenibacillus</taxon>
    </lineage>
</organism>
<dbReference type="RefSeq" id="WP_379189738.1">
    <property type="nucleotide sequence ID" value="NZ_JBHSOW010000068.1"/>
</dbReference>
<accession>A0ABW0W0C7</accession>
<dbReference type="Proteomes" id="UP001596047">
    <property type="component" value="Unassembled WGS sequence"/>
</dbReference>
<name>A0ABW0W0C7_9BACL</name>
<dbReference type="EMBL" id="JBHSOW010000068">
    <property type="protein sequence ID" value="MFC5651143.1"/>
    <property type="molecule type" value="Genomic_DNA"/>
</dbReference>
<proteinExistence type="predicted"/>
<dbReference type="Gene3D" id="3.40.50.300">
    <property type="entry name" value="P-loop containing nucleotide triphosphate hydrolases"/>
    <property type="match status" value="1"/>
</dbReference>
<comment type="caution">
    <text evidence="1">The sequence shown here is derived from an EMBL/GenBank/DDBJ whole genome shotgun (WGS) entry which is preliminary data.</text>
</comment>
<evidence type="ECO:0000313" key="1">
    <source>
        <dbReference type="EMBL" id="MFC5651143.1"/>
    </source>
</evidence>
<sequence>MLRILVTGMSGTGKSTALEKLGERGHCVVDTDSDMWSHWVHLADGSTDWVWREDAIMELLTRHQEGKLFVAGCKSNQGKFYPYFDHVVLLSAPADVILARIAVRENNNYGKNPEERDLILRHLAEVEPRLRATATTVVDASAPLDEVVRQLELLD</sequence>
<keyword evidence="2" id="KW-1185">Reference proteome</keyword>